<dbReference type="NCBIfam" id="TIGR00199">
    <property type="entry name" value="PncC_domain"/>
    <property type="match status" value="1"/>
</dbReference>
<dbReference type="Proteomes" id="UP001200537">
    <property type="component" value="Unassembled WGS sequence"/>
</dbReference>
<proteinExistence type="predicted"/>
<organism evidence="2 3">
    <name type="scientific">Varibaculum cambriense</name>
    <dbReference type="NCBI Taxonomy" id="184870"/>
    <lineage>
        <taxon>Bacteria</taxon>
        <taxon>Bacillati</taxon>
        <taxon>Actinomycetota</taxon>
        <taxon>Actinomycetes</taxon>
        <taxon>Actinomycetales</taxon>
        <taxon>Actinomycetaceae</taxon>
        <taxon>Varibaculum</taxon>
    </lineage>
</organism>
<dbReference type="InterPro" id="IPR008136">
    <property type="entry name" value="CinA_C"/>
</dbReference>
<reference evidence="2" key="1">
    <citation type="submission" date="2022-01" db="EMBL/GenBank/DDBJ databases">
        <title>Collection of gut derived symbiotic bacterial strains cultured from healthy donors.</title>
        <authorList>
            <person name="Lin H."/>
            <person name="Kohout C."/>
            <person name="Waligurski E."/>
            <person name="Pamer E.G."/>
        </authorList>
    </citation>
    <scope>NUCLEOTIDE SEQUENCE</scope>
    <source>
        <strain evidence="2">DFI.7.46</strain>
    </source>
</reference>
<evidence type="ECO:0000313" key="3">
    <source>
        <dbReference type="Proteomes" id="UP001200537"/>
    </source>
</evidence>
<dbReference type="SUPFAM" id="SSF142433">
    <property type="entry name" value="CinA-like"/>
    <property type="match status" value="1"/>
</dbReference>
<name>A0AAJ1B9S8_9ACTO</name>
<dbReference type="Gene3D" id="3.90.950.20">
    <property type="entry name" value="CinA-like"/>
    <property type="match status" value="1"/>
</dbReference>
<comment type="caution">
    <text evidence="2">The sequence shown here is derived from an EMBL/GenBank/DDBJ whole genome shotgun (WGS) entry which is preliminary data.</text>
</comment>
<evidence type="ECO:0000313" key="2">
    <source>
        <dbReference type="EMBL" id="MCG4616948.1"/>
    </source>
</evidence>
<dbReference type="Pfam" id="PF02464">
    <property type="entry name" value="CinA"/>
    <property type="match status" value="1"/>
</dbReference>
<dbReference type="RefSeq" id="WP_238127381.1">
    <property type="nucleotide sequence ID" value="NZ_JAGZVZ010000003.1"/>
</dbReference>
<dbReference type="InterPro" id="IPR036653">
    <property type="entry name" value="CinA-like_C"/>
</dbReference>
<dbReference type="AlphaFoldDB" id="A0AAJ1B9S8"/>
<feature type="domain" description="CinA C-terminal" evidence="1">
    <location>
        <begin position="7"/>
        <end position="156"/>
    </location>
</feature>
<evidence type="ECO:0000259" key="1">
    <source>
        <dbReference type="Pfam" id="PF02464"/>
    </source>
</evidence>
<protein>
    <submittedName>
        <fullName evidence="2">Nicotinamide-nucleotide amidohydrolase family protein</fullName>
    </submittedName>
</protein>
<gene>
    <name evidence="2" type="ORF">L0M99_00360</name>
</gene>
<sequence>MNQELDTLARRLQEILREKSYTIACAESLTAGLVCATLCDIAGASDVVAGGVTTYQTSTKSEVLGVSRSRLQETGAVDPVVAEAMAQGAAKLFSADVALATTGVAGPGSQDGHSAGTVFISVATPAGGATTELSLSGDRNQIRLQTVAAVLQLAIEALS</sequence>
<accession>A0AAJ1B9S8</accession>
<dbReference type="EMBL" id="JAKNHJ010000001">
    <property type="protein sequence ID" value="MCG4616948.1"/>
    <property type="molecule type" value="Genomic_DNA"/>
</dbReference>